<dbReference type="EMBL" id="AWWV01004518">
    <property type="protein sequence ID" value="OMP07311.1"/>
    <property type="molecule type" value="Genomic_DNA"/>
</dbReference>
<evidence type="ECO:0000313" key="4">
    <source>
        <dbReference type="EMBL" id="OMP10631.1"/>
    </source>
</evidence>
<dbReference type="Proteomes" id="UP000188268">
    <property type="component" value="Unassembled WGS sequence"/>
</dbReference>
<dbReference type="Gramene" id="OMP07311">
    <property type="protein sequence ID" value="OMP07311"/>
    <property type="gene ID" value="CCACVL1_01330"/>
</dbReference>
<feature type="non-terminal residue" evidence="3">
    <location>
        <position position="81"/>
    </location>
</feature>
<dbReference type="EMBL" id="AWWV01001901">
    <property type="protein sequence ID" value="OMP10805.1"/>
    <property type="molecule type" value="Genomic_DNA"/>
</dbReference>
<evidence type="ECO:0000313" key="5">
    <source>
        <dbReference type="EMBL" id="OMP10751.1"/>
    </source>
</evidence>
<keyword evidence="7" id="KW-1185">Reference proteome</keyword>
<organism evidence="3 7">
    <name type="scientific">Corchorus capsularis</name>
    <name type="common">Jute</name>
    <dbReference type="NCBI Taxonomy" id="210143"/>
    <lineage>
        <taxon>Eukaryota</taxon>
        <taxon>Viridiplantae</taxon>
        <taxon>Streptophyta</taxon>
        <taxon>Embryophyta</taxon>
        <taxon>Tracheophyta</taxon>
        <taxon>Spermatophyta</taxon>
        <taxon>Magnoliopsida</taxon>
        <taxon>eudicotyledons</taxon>
        <taxon>Gunneridae</taxon>
        <taxon>Pentapetalae</taxon>
        <taxon>rosids</taxon>
        <taxon>malvids</taxon>
        <taxon>Malvales</taxon>
        <taxon>Malvaceae</taxon>
        <taxon>Grewioideae</taxon>
        <taxon>Apeibeae</taxon>
        <taxon>Corchorus</taxon>
    </lineage>
</organism>
<comment type="caution">
    <text evidence="3">The sequence shown here is derived from an EMBL/GenBank/DDBJ whole genome shotgun (WGS) entry which is preliminary data.</text>
</comment>
<evidence type="ECO:0000313" key="1">
    <source>
        <dbReference type="EMBL" id="OMP07311.1"/>
    </source>
</evidence>
<accession>A0A1R3KTS8</accession>
<dbReference type="AlphaFoldDB" id="A0A1R3KTS8"/>
<dbReference type="OrthoDB" id="589017at2759"/>
<dbReference type="EMBL" id="AWWV01002520">
    <property type="protein sequence ID" value="OMP10426.1"/>
    <property type="molecule type" value="Genomic_DNA"/>
</dbReference>
<dbReference type="Gramene" id="OMP10426">
    <property type="protein sequence ID" value="OMP10426"/>
    <property type="gene ID" value="CCACVL1_00972"/>
</dbReference>
<dbReference type="Gramene" id="OMP10805">
    <property type="protein sequence ID" value="OMP10805"/>
    <property type="gene ID" value="CCACVL1_00785"/>
</dbReference>
<evidence type="ECO:0000313" key="6">
    <source>
        <dbReference type="EMBL" id="OMP10805.1"/>
    </source>
</evidence>
<dbReference type="Gramene" id="OMP10476">
    <property type="protein sequence ID" value="OMP10476"/>
    <property type="gene ID" value="CCACVL1_00951"/>
</dbReference>
<sequence length="81" mass="9514">VVQKDPPFFHQIFCFFLDTRVQIPMDLLFAYRLHIIRKTLVFSKPLVHISHQTVLFDNVYLVDSLLTQASIQISVLHSFVK</sequence>
<reference evidence="3 7" key="1">
    <citation type="submission" date="2013-09" db="EMBL/GenBank/DDBJ databases">
        <title>Corchorus capsularis genome sequencing.</title>
        <authorList>
            <person name="Alam M."/>
            <person name="Haque M.S."/>
            <person name="Islam M.S."/>
            <person name="Emdad E.M."/>
            <person name="Islam M.M."/>
            <person name="Ahmed B."/>
            <person name="Halim A."/>
            <person name="Hossen Q.M.M."/>
            <person name="Hossain M.Z."/>
            <person name="Ahmed R."/>
            <person name="Khan M.M."/>
            <person name="Islam R."/>
            <person name="Rashid M.M."/>
            <person name="Khan S.A."/>
            <person name="Rahman M.S."/>
            <person name="Alam M."/>
        </authorList>
    </citation>
    <scope>NUCLEOTIDE SEQUENCE [LARGE SCALE GENOMIC DNA]</scope>
    <source>
        <strain evidence="7">cv. CVL-1</strain>
        <tissue evidence="3">Whole seedling</tissue>
    </source>
</reference>
<name>A0A1R3KTS8_COCAP</name>
<dbReference type="EMBL" id="AWWV01002090">
    <property type="protein sequence ID" value="OMP10631.1"/>
    <property type="molecule type" value="Genomic_DNA"/>
</dbReference>
<gene>
    <name evidence="6" type="ORF">CCACVL1_00785</name>
    <name evidence="5" type="ORF">CCACVL1_00801</name>
    <name evidence="4" type="ORF">CCACVL1_00841</name>
    <name evidence="3" type="ORF">CCACVL1_00951</name>
    <name evidence="2" type="ORF">CCACVL1_00972</name>
    <name evidence="1" type="ORF">CCACVL1_01330</name>
</gene>
<dbReference type="Gramene" id="OMP10751">
    <property type="protein sequence ID" value="OMP10751"/>
    <property type="gene ID" value="CCACVL1_00801"/>
</dbReference>
<proteinExistence type="predicted"/>
<evidence type="ECO:0000313" key="2">
    <source>
        <dbReference type="EMBL" id="OMP10426.1"/>
    </source>
</evidence>
<evidence type="ECO:0000313" key="7">
    <source>
        <dbReference type="Proteomes" id="UP000188268"/>
    </source>
</evidence>
<protein>
    <submittedName>
        <fullName evidence="3">Uncharacterized protein</fullName>
    </submittedName>
</protein>
<dbReference type="EMBL" id="AWWV01001970">
    <property type="protein sequence ID" value="OMP10751.1"/>
    <property type="molecule type" value="Genomic_DNA"/>
</dbReference>
<evidence type="ECO:0000313" key="3">
    <source>
        <dbReference type="EMBL" id="OMP10476.1"/>
    </source>
</evidence>
<dbReference type="Gramene" id="OMP10631">
    <property type="protein sequence ID" value="OMP10631"/>
    <property type="gene ID" value="CCACVL1_00841"/>
</dbReference>
<dbReference type="EMBL" id="AWWV01002442">
    <property type="protein sequence ID" value="OMP10476.1"/>
    <property type="molecule type" value="Genomic_DNA"/>
</dbReference>
<feature type="non-terminal residue" evidence="3">
    <location>
        <position position="1"/>
    </location>
</feature>